<dbReference type="Proteomes" id="UP001164250">
    <property type="component" value="Chromosome 5"/>
</dbReference>
<name>A0ACC1BBH7_9ROSI</name>
<reference evidence="2" key="1">
    <citation type="journal article" date="2023" name="G3 (Bethesda)">
        <title>Genome assembly and association tests identify interacting loci associated with vigor, precocity, and sex in interspecific pistachio rootstocks.</title>
        <authorList>
            <person name="Palmer W."/>
            <person name="Jacygrad E."/>
            <person name="Sagayaradj S."/>
            <person name="Cavanaugh K."/>
            <person name="Han R."/>
            <person name="Bertier L."/>
            <person name="Beede B."/>
            <person name="Kafkas S."/>
            <person name="Golino D."/>
            <person name="Preece J."/>
            <person name="Michelmore R."/>
        </authorList>
    </citation>
    <scope>NUCLEOTIDE SEQUENCE [LARGE SCALE GENOMIC DNA]</scope>
</reference>
<accession>A0ACC1BBH7</accession>
<dbReference type="EMBL" id="CM047901">
    <property type="protein sequence ID" value="KAJ0096309.1"/>
    <property type="molecule type" value="Genomic_DNA"/>
</dbReference>
<comment type="caution">
    <text evidence="1">The sequence shown here is derived from an EMBL/GenBank/DDBJ whole genome shotgun (WGS) entry which is preliminary data.</text>
</comment>
<sequence length="613" mass="70327">MTIVTVANALKNKRDLPQWKEALRQLKRSSPENFTGDMSSAYVSIKFSYDYLRSDHLKKTFLLCSLMSHQGFILDLVIHAMGLDIFPDIFTIEEARNKVYALISELKDSSLLLNDQTNDSFSMHDFIREVALSLAKGEDHVFSVRNEMNWRWPNEDEQKIYKKIFIRDSTITDLREKLECPELELFFMNTKVGDSHVEIPEDFFKGMKNVKVLDLTRMKFSSLRSSSIPLLTKLQTLRLDNSVVDDIAAIGQLPKLKILSLRYSTIEQLPEEIGQLTQLISLDLSNCKRLTVIAPNVISRLQELEELYMRGCFVLQKTGGLNIGRRKAILDELKGLSRLATLEIQFNDANIFPEGLFSKELLRYNISISDNCDNFLLSCGSCNSRVLGSVHEDGTLRTLRLECNSINWSEKFRYFKNVEFLCIGNLQCIGNVLNELERESSSQPSSSQLKHLHLHNTPNLSCIFNSTNCRDGVVFCNLESLILLNLTQLKNISSGHLTKESFYNLKIIDVQGCVKLENIFSFANASSLPQLQTMKVESCDNMKQIFAIERGENENNNEVIDQIKFYQLRSLTLNFLPDLTSFYSEVKKPSTLQERWQDELDTPLLSNMKVWFT</sequence>
<gene>
    <name evidence="1" type="ORF">Patl1_27533</name>
</gene>
<protein>
    <submittedName>
        <fullName evidence="1">Uncharacterized protein</fullName>
    </submittedName>
</protein>
<evidence type="ECO:0000313" key="2">
    <source>
        <dbReference type="Proteomes" id="UP001164250"/>
    </source>
</evidence>
<evidence type="ECO:0000313" key="1">
    <source>
        <dbReference type="EMBL" id="KAJ0096309.1"/>
    </source>
</evidence>
<proteinExistence type="predicted"/>
<organism evidence="1 2">
    <name type="scientific">Pistacia atlantica</name>
    <dbReference type="NCBI Taxonomy" id="434234"/>
    <lineage>
        <taxon>Eukaryota</taxon>
        <taxon>Viridiplantae</taxon>
        <taxon>Streptophyta</taxon>
        <taxon>Embryophyta</taxon>
        <taxon>Tracheophyta</taxon>
        <taxon>Spermatophyta</taxon>
        <taxon>Magnoliopsida</taxon>
        <taxon>eudicotyledons</taxon>
        <taxon>Gunneridae</taxon>
        <taxon>Pentapetalae</taxon>
        <taxon>rosids</taxon>
        <taxon>malvids</taxon>
        <taxon>Sapindales</taxon>
        <taxon>Anacardiaceae</taxon>
        <taxon>Pistacia</taxon>
    </lineage>
</organism>
<keyword evidence="2" id="KW-1185">Reference proteome</keyword>